<proteinExistence type="predicted"/>
<dbReference type="Pfam" id="PF08852">
    <property type="entry name" value="DUF1822"/>
    <property type="match status" value="1"/>
</dbReference>
<comment type="caution">
    <text evidence="1">The sequence shown here is derived from an EMBL/GenBank/DDBJ whole genome shotgun (WGS) entry which is preliminary data.</text>
</comment>
<accession>A0A964FHC6</accession>
<name>A0A964FHC6_9CYAN</name>
<evidence type="ECO:0000313" key="2">
    <source>
        <dbReference type="Proteomes" id="UP000729733"/>
    </source>
</evidence>
<gene>
    <name evidence="1" type="ORF">I4641_18425</name>
</gene>
<organism evidence="1 2">
    <name type="scientific">Waterburya agarophytonicola KI4</name>
    <dbReference type="NCBI Taxonomy" id="2874699"/>
    <lineage>
        <taxon>Bacteria</taxon>
        <taxon>Bacillati</taxon>
        <taxon>Cyanobacteriota</taxon>
        <taxon>Cyanophyceae</taxon>
        <taxon>Pleurocapsales</taxon>
        <taxon>Hyellaceae</taxon>
        <taxon>Waterburya</taxon>
        <taxon>Waterburya agarophytonicola</taxon>
    </lineage>
</organism>
<dbReference type="Proteomes" id="UP000729733">
    <property type="component" value="Unassembled WGS sequence"/>
</dbReference>
<reference evidence="1" key="1">
    <citation type="journal article" date="2021" name="Antonie Van Leeuwenhoek">
        <title>Draft genome and description of Waterburya agarophytonicola gen. nov. sp. nov. (Pleurocapsales, Cyanobacteria): a seaweed symbiont.</title>
        <authorList>
            <person name="Bonthond G."/>
            <person name="Shalygin S."/>
            <person name="Bayer T."/>
            <person name="Weinberger F."/>
        </authorList>
    </citation>
    <scope>NUCLEOTIDE SEQUENCE</scope>
    <source>
        <strain evidence="1">KI4</strain>
    </source>
</reference>
<dbReference type="AlphaFoldDB" id="A0A964FHC6"/>
<dbReference type="InterPro" id="IPR014951">
    <property type="entry name" value="DUF1822"/>
</dbReference>
<dbReference type="RefSeq" id="WP_229642051.1">
    <property type="nucleotide sequence ID" value="NZ_JADWDC010000060.1"/>
</dbReference>
<evidence type="ECO:0000313" key="1">
    <source>
        <dbReference type="EMBL" id="MCC0178947.1"/>
    </source>
</evidence>
<protein>
    <submittedName>
        <fullName evidence="1">DUF1822 family protein</fullName>
    </submittedName>
</protein>
<sequence length="313" mass="35604">MINHQPGIFQTIIPLKTRVKAERFSRYQYQRDKAKQVYLNTLAVSAVNSYLNSLGWSTNLEDSDSWNPILQTMMNVADLQVPNYGKLECRFVLAGDDAVTIPPEVWFERIGYVIVELEESLNRSTIIGFARKVNQTSLPLNQLESLTEFPGYLSQQQPVAPIQPITIDRWFKGGEDKDWQEIEKFFPSTLALNFRSPQKAADRIEDRLSSRINRVKPIPFLGYDDLAIALVLNIQPKSEEEFDISLMVCNSELKDLLPKGLEVIILDGDSCPVMIAQTKETKTIEFCFSGTLGESFTVELTLDEQIIIESFII</sequence>
<keyword evidence="2" id="KW-1185">Reference proteome</keyword>
<dbReference type="EMBL" id="JADWDC010000060">
    <property type="protein sequence ID" value="MCC0178947.1"/>
    <property type="molecule type" value="Genomic_DNA"/>
</dbReference>